<dbReference type="EMBL" id="ATBY01000017">
    <property type="protein sequence ID" value="EPD67976.1"/>
    <property type="molecule type" value="Genomic_DNA"/>
</dbReference>
<keyword evidence="1" id="KW-1133">Transmembrane helix</keyword>
<dbReference type="Proteomes" id="UP000014408">
    <property type="component" value="Unassembled WGS sequence"/>
</dbReference>
<proteinExistence type="predicted"/>
<keyword evidence="1" id="KW-0812">Transmembrane</keyword>
<sequence>MHLPKDYNLPKRLVLAALVIILTVLAVHAVVPQWIVTVGSLLLLVLIFVWL</sequence>
<keyword evidence="3" id="KW-1185">Reference proteome</keyword>
<feature type="transmembrane region" description="Helical" evidence="1">
    <location>
        <begin position="34"/>
        <end position="50"/>
    </location>
</feature>
<feature type="transmembrane region" description="Helical" evidence="1">
    <location>
        <begin position="12"/>
        <end position="28"/>
    </location>
</feature>
<evidence type="ECO:0000313" key="2">
    <source>
        <dbReference type="EMBL" id="EPD67976.1"/>
    </source>
</evidence>
<name>S2YUE4_9CORY</name>
<accession>S2YUE4</accession>
<evidence type="ECO:0000313" key="3">
    <source>
        <dbReference type="Proteomes" id="UP000014408"/>
    </source>
</evidence>
<organism evidence="2 3">
    <name type="scientific">Corynebacterium pyruviciproducens ATCC BAA-1742</name>
    <dbReference type="NCBI Taxonomy" id="1125779"/>
    <lineage>
        <taxon>Bacteria</taxon>
        <taxon>Bacillati</taxon>
        <taxon>Actinomycetota</taxon>
        <taxon>Actinomycetes</taxon>
        <taxon>Mycobacteriales</taxon>
        <taxon>Corynebacteriaceae</taxon>
        <taxon>Corynebacterium</taxon>
    </lineage>
</organism>
<dbReference type="AlphaFoldDB" id="S2YUE4"/>
<comment type="caution">
    <text evidence="2">The sequence shown here is derived from an EMBL/GenBank/DDBJ whole genome shotgun (WGS) entry which is preliminary data.</text>
</comment>
<evidence type="ECO:0000256" key="1">
    <source>
        <dbReference type="SAM" id="Phobius"/>
    </source>
</evidence>
<gene>
    <name evidence="2" type="ORF">HMPREF1219_02394</name>
</gene>
<dbReference type="PATRIC" id="fig|1125779.3.peg.2339"/>
<keyword evidence="1" id="KW-0472">Membrane</keyword>
<protein>
    <submittedName>
        <fullName evidence="2">Uncharacterized protein</fullName>
    </submittedName>
</protein>
<reference evidence="2 3" key="1">
    <citation type="submission" date="2013-05" db="EMBL/GenBank/DDBJ databases">
        <title>The Genome Sequence of Corynebacterium pyruviciproducens 1773O (ATCC BAA-1742).</title>
        <authorList>
            <consortium name="The Broad Institute Genomics Platform"/>
            <person name="Earl A."/>
            <person name="Ward D."/>
            <person name="Feldgarden M."/>
            <person name="Gevers D."/>
            <person name="Tong J."/>
            <person name="Walker B."/>
            <person name="Young S."/>
            <person name="Zeng Q."/>
            <person name="Gargeya S."/>
            <person name="Fitzgerald M."/>
            <person name="Haas B."/>
            <person name="Abouelleil A."/>
            <person name="Allen A.W."/>
            <person name="Alvarado L."/>
            <person name="Arachchi H.M."/>
            <person name="Berlin A.M."/>
            <person name="Chapman S.B."/>
            <person name="Gainer-Dewar J."/>
            <person name="Goldberg J."/>
            <person name="Griggs A."/>
            <person name="Gujja S."/>
            <person name="Hansen M."/>
            <person name="Howarth C."/>
            <person name="Imamovic A."/>
            <person name="Ireland A."/>
            <person name="Larimer J."/>
            <person name="McCowan C."/>
            <person name="Murphy C."/>
            <person name="Pearson M."/>
            <person name="Poon T.W."/>
            <person name="Priest M."/>
            <person name="Roberts A."/>
            <person name="Saif S."/>
            <person name="Shea T."/>
            <person name="Sisk P."/>
            <person name="Sykes S."/>
            <person name="Wortman J."/>
            <person name="Nusbaum C."/>
            <person name="Birren B."/>
        </authorList>
    </citation>
    <scope>NUCLEOTIDE SEQUENCE [LARGE SCALE GENOMIC DNA]</scope>
    <source>
        <strain evidence="2 3">ATCC BAA-1742</strain>
    </source>
</reference>
<dbReference type="HOGENOM" id="CLU_3097869_0_0_11"/>